<name>A0ABR3RHG9_9PLEO</name>
<evidence type="ECO:0000313" key="2">
    <source>
        <dbReference type="EMBL" id="KAL1603896.1"/>
    </source>
</evidence>
<keyword evidence="3" id="KW-1185">Reference proteome</keyword>
<dbReference type="InterPro" id="IPR036237">
    <property type="entry name" value="Xyl_isomerase-like_sf"/>
</dbReference>
<proteinExistence type="predicted"/>
<gene>
    <name evidence="2" type="ORF">SLS60_005488</name>
</gene>
<protein>
    <recommendedName>
        <fullName evidence="1">Xylose isomerase-like TIM barrel domain-containing protein</fullName>
    </recommendedName>
</protein>
<reference evidence="2 3" key="1">
    <citation type="submission" date="2024-02" db="EMBL/GenBank/DDBJ databases">
        <title>De novo assembly and annotation of 12 fungi associated with fruit tree decline syndrome in Ontario, Canada.</title>
        <authorList>
            <person name="Sulman M."/>
            <person name="Ellouze W."/>
            <person name="Ilyukhin E."/>
        </authorList>
    </citation>
    <scope>NUCLEOTIDE SEQUENCE [LARGE SCALE GENOMIC DNA]</scope>
    <source>
        <strain evidence="2 3">M42-189</strain>
    </source>
</reference>
<evidence type="ECO:0000259" key="1">
    <source>
        <dbReference type="Pfam" id="PF01261"/>
    </source>
</evidence>
<dbReference type="SUPFAM" id="SSF51658">
    <property type="entry name" value="Xylose isomerase-like"/>
    <property type="match status" value="1"/>
</dbReference>
<dbReference type="Gene3D" id="3.20.20.150">
    <property type="entry name" value="Divalent-metal-dependent TIM barrel enzymes"/>
    <property type="match status" value="1"/>
</dbReference>
<dbReference type="EMBL" id="JAKJXO020000006">
    <property type="protein sequence ID" value="KAL1603896.1"/>
    <property type="molecule type" value="Genomic_DNA"/>
</dbReference>
<organism evidence="2 3">
    <name type="scientific">Paraconiothyrium brasiliense</name>
    <dbReference type="NCBI Taxonomy" id="300254"/>
    <lineage>
        <taxon>Eukaryota</taxon>
        <taxon>Fungi</taxon>
        <taxon>Dikarya</taxon>
        <taxon>Ascomycota</taxon>
        <taxon>Pezizomycotina</taxon>
        <taxon>Dothideomycetes</taxon>
        <taxon>Pleosporomycetidae</taxon>
        <taxon>Pleosporales</taxon>
        <taxon>Massarineae</taxon>
        <taxon>Didymosphaeriaceae</taxon>
        <taxon>Paraconiothyrium</taxon>
    </lineage>
</organism>
<sequence length="335" mass="37048">MVFPLPTSKLALSSCCLGLHPSHLLDDKIEAAAKYGFAGIEIVYGDLEHYGSARNLSITSAAHHIRELCDKLNLHVLALCPFENFEGHPSPLEDRLSTARDWIDLARTLRAEYLQVPAQYGSDASMDIAVIISELQQLADIGAAAEPKIGIAYEAMGWSIVHKSWESTLKLAKLVNRPNFGICVDNFHVASLLWGDPAHTSGKYPNADGKLAASLARLVSELPLEKLFYVQLSGGERFSPVYSSKHPWYLEGEAKEFTWSKHARPFPLETEKGDYMPVVQILEAILQTGYQGWISLETFDRQMRDPGFDIETAAARAEISVKRLRKAVGGKAAKL</sequence>
<dbReference type="PANTHER" id="PTHR12110:SF38">
    <property type="entry name" value="DIOXYGENASE, PUTATIVE (AFU_ORTHOLOGUE AFUA_6G00240)-RELATED"/>
    <property type="match status" value="1"/>
</dbReference>
<dbReference type="PANTHER" id="PTHR12110">
    <property type="entry name" value="HYDROXYPYRUVATE ISOMERASE"/>
    <property type="match status" value="1"/>
</dbReference>
<feature type="domain" description="Xylose isomerase-like TIM barrel" evidence="1">
    <location>
        <begin position="29"/>
        <end position="314"/>
    </location>
</feature>
<accession>A0ABR3RHG9</accession>
<dbReference type="InterPro" id="IPR050312">
    <property type="entry name" value="IolE/XylAMocC-like"/>
</dbReference>
<evidence type="ECO:0000313" key="3">
    <source>
        <dbReference type="Proteomes" id="UP001521785"/>
    </source>
</evidence>
<dbReference type="Proteomes" id="UP001521785">
    <property type="component" value="Unassembled WGS sequence"/>
</dbReference>
<comment type="caution">
    <text evidence="2">The sequence shown here is derived from an EMBL/GenBank/DDBJ whole genome shotgun (WGS) entry which is preliminary data.</text>
</comment>
<dbReference type="Pfam" id="PF01261">
    <property type="entry name" value="AP_endonuc_2"/>
    <property type="match status" value="1"/>
</dbReference>
<dbReference type="InterPro" id="IPR013022">
    <property type="entry name" value="Xyl_isomerase-like_TIM-brl"/>
</dbReference>